<dbReference type="Proteomes" id="UP000191672">
    <property type="component" value="Unassembled WGS sequence"/>
</dbReference>
<evidence type="ECO:0000313" key="1">
    <source>
        <dbReference type="EMBL" id="OQD76788.1"/>
    </source>
</evidence>
<name>A0A1V6PI96_9EURO</name>
<proteinExistence type="predicted"/>
<dbReference type="AlphaFoldDB" id="A0A1V6PI96"/>
<reference evidence="2" key="1">
    <citation type="journal article" date="2017" name="Nat. Microbiol.">
        <title>Global analysis of biosynthetic gene clusters reveals vast potential of secondary metabolite production in Penicillium species.</title>
        <authorList>
            <person name="Nielsen J.C."/>
            <person name="Grijseels S."/>
            <person name="Prigent S."/>
            <person name="Ji B."/>
            <person name="Dainat J."/>
            <person name="Nielsen K.F."/>
            <person name="Frisvad J.C."/>
            <person name="Workman M."/>
            <person name="Nielsen J."/>
        </authorList>
    </citation>
    <scope>NUCLEOTIDE SEQUENCE [LARGE SCALE GENOMIC DNA]</scope>
    <source>
        <strain evidence="2">IBT 31811</strain>
    </source>
</reference>
<dbReference type="EMBL" id="MDYN01000115">
    <property type="protein sequence ID" value="OQD76788.1"/>
    <property type="molecule type" value="Genomic_DNA"/>
</dbReference>
<keyword evidence="2" id="KW-1185">Reference proteome</keyword>
<organism evidence="1 2">
    <name type="scientific">Penicillium antarcticum</name>
    <dbReference type="NCBI Taxonomy" id="416450"/>
    <lineage>
        <taxon>Eukaryota</taxon>
        <taxon>Fungi</taxon>
        <taxon>Dikarya</taxon>
        <taxon>Ascomycota</taxon>
        <taxon>Pezizomycotina</taxon>
        <taxon>Eurotiomycetes</taxon>
        <taxon>Eurotiomycetidae</taxon>
        <taxon>Eurotiales</taxon>
        <taxon>Aspergillaceae</taxon>
        <taxon>Penicillium</taxon>
    </lineage>
</organism>
<evidence type="ECO:0000313" key="2">
    <source>
        <dbReference type="Proteomes" id="UP000191672"/>
    </source>
</evidence>
<protein>
    <submittedName>
        <fullName evidence="1">Uncharacterized protein</fullName>
    </submittedName>
</protein>
<sequence>MPSRRLKVVRKAKGYYTKY</sequence>
<accession>A0A1V6PI96</accession>
<gene>
    <name evidence="1" type="ORF">PENANT_c115G00052</name>
</gene>
<comment type="caution">
    <text evidence="1">The sequence shown here is derived from an EMBL/GenBank/DDBJ whole genome shotgun (WGS) entry which is preliminary data.</text>
</comment>